<dbReference type="InterPro" id="IPR027417">
    <property type="entry name" value="P-loop_NTPase"/>
</dbReference>
<dbReference type="InterPro" id="IPR048293">
    <property type="entry name" value="PIF1_RRM3_pfh1"/>
</dbReference>
<dbReference type="Gene3D" id="3.40.50.300">
    <property type="entry name" value="P-loop containing nucleotide triphosphate hydrolases"/>
    <property type="match status" value="2"/>
</dbReference>
<evidence type="ECO:0000256" key="2">
    <source>
        <dbReference type="ARBA" id="ARBA00022763"/>
    </source>
</evidence>
<dbReference type="PANTHER" id="PTHR47642:SF7">
    <property type="entry name" value="ATP-DEPENDENT DNA HELICASE PIF1"/>
    <property type="match status" value="1"/>
</dbReference>
<dbReference type="FunFam" id="3.40.50.300:FF:003367">
    <property type="entry name" value="ATP-dependent DNA helicase PIF1"/>
    <property type="match status" value="1"/>
</dbReference>
<keyword evidence="6 13" id="KW-0238">DNA-binding</keyword>
<dbReference type="Pfam" id="PF21530">
    <property type="entry name" value="Pif1_2B_dom"/>
    <property type="match status" value="1"/>
</dbReference>
<evidence type="ECO:0000259" key="16">
    <source>
        <dbReference type="Pfam" id="PF21530"/>
    </source>
</evidence>
<keyword evidence="7 13" id="KW-0496">Mitochondrion</keyword>
<dbReference type="CDD" id="cd18809">
    <property type="entry name" value="SF1_C_RecD"/>
    <property type="match status" value="1"/>
</dbReference>
<evidence type="ECO:0000256" key="13">
    <source>
        <dbReference type="HAMAP-Rule" id="MF_03176"/>
    </source>
</evidence>
<dbReference type="EMBL" id="GBHO01008312">
    <property type="protein sequence ID" value="JAG35292.1"/>
    <property type="molecule type" value="Transcribed_RNA"/>
</dbReference>
<dbReference type="InterPro" id="IPR051055">
    <property type="entry name" value="PIF1_helicase"/>
</dbReference>
<dbReference type="GO" id="GO:0006281">
    <property type="term" value="P:DNA repair"/>
    <property type="evidence" value="ECO:0007669"/>
    <property type="project" value="UniProtKB-UniRule"/>
</dbReference>
<keyword evidence="9 13" id="KW-0234">DNA repair</keyword>
<name>A0A0A9Y1W4_LYGHE</name>
<dbReference type="InterPro" id="IPR057437">
    <property type="entry name" value="PIF1/LRR1_PH"/>
</dbReference>
<dbReference type="GO" id="GO:0005739">
    <property type="term" value="C:mitochondrion"/>
    <property type="evidence" value="ECO:0007669"/>
    <property type="project" value="UniProtKB-SubCell"/>
</dbReference>
<evidence type="ECO:0000256" key="4">
    <source>
        <dbReference type="ARBA" id="ARBA00022806"/>
    </source>
</evidence>
<dbReference type="Pfam" id="PF05970">
    <property type="entry name" value="PIF1"/>
    <property type="match status" value="1"/>
</dbReference>
<evidence type="ECO:0000256" key="5">
    <source>
        <dbReference type="ARBA" id="ARBA00022840"/>
    </source>
</evidence>
<keyword evidence="10 13" id="KW-0413">Isomerase</keyword>
<dbReference type="FunFam" id="3.40.50.300:FF:000805">
    <property type="entry name" value="ATP-dependent DNA helicase PIF1"/>
    <property type="match status" value="1"/>
</dbReference>
<comment type="subunit">
    <text evidence="12">Monomer. Interacts with telomerase.</text>
</comment>
<evidence type="ECO:0000256" key="1">
    <source>
        <dbReference type="ARBA" id="ARBA00022741"/>
    </source>
</evidence>
<dbReference type="GO" id="GO:0005634">
    <property type="term" value="C:nucleus"/>
    <property type="evidence" value="ECO:0007669"/>
    <property type="project" value="UniProtKB-SubCell"/>
</dbReference>
<keyword evidence="2 13" id="KW-0227">DNA damage</keyword>
<evidence type="ECO:0000256" key="11">
    <source>
        <dbReference type="ARBA" id="ARBA00023242"/>
    </source>
</evidence>
<dbReference type="EMBL" id="GDHC01007651">
    <property type="protein sequence ID" value="JAQ10978.1"/>
    <property type="molecule type" value="Transcribed_RNA"/>
</dbReference>
<dbReference type="EMBL" id="GBHO01016552">
    <property type="protein sequence ID" value="JAG27052.1"/>
    <property type="molecule type" value="Transcribed_RNA"/>
</dbReference>
<evidence type="ECO:0000259" key="15">
    <source>
        <dbReference type="Pfam" id="PF05970"/>
    </source>
</evidence>
<keyword evidence="11 13" id="KW-0539">Nucleus</keyword>
<keyword evidence="4 13" id="KW-0347">Helicase</keyword>
<dbReference type="GO" id="GO:0016787">
    <property type="term" value="F:hydrolase activity"/>
    <property type="evidence" value="ECO:0007669"/>
    <property type="project" value="UniProtKB-KW"/>
</dbReference>
<evidence type="ECO:0000256" key="12">
    <source>
        <dbReference type="ARBA" id="ARBA00065873"/>
    </source>
</evidence>
<feature type="region of interest" description="Disordered" evidence="14">
    <location>
        <begin position="134"/>
        <end position="168"/>
    </location>
</feature>
<keyword evidence="3 13" id="KW-0378">Hydrolase</keyword>
<evidence type="ECO:0000313" key="19">
    <source>
        <dbReference type="EMBL" id="JAG35292.1"/>
    </source>
</evidence>
<dbReference type="EC" id="5.6.2.3" evidence="13"/>
<evidence type="ECO:0000313" key="20">
    <source>
        <dbReference type="EMBL" id="JAQ10978.1"/>
    </source>
</evidence>
<sequence>MTSVQDYSSISCCCNLEWLTSSGVVKRTVRTKTGQLTVVRNEFRDLFIALASRETNQKFSLKGVIIHKKFASEGKATLKFPDLLLNLFISNAPPAQLIMFLKALFVKMTSSKASPKVSTRDKLLSVKQQGVQEISPLSSKDAQRVKAVMKSEGSNKRPREEENEVSSGPEKKVCIKSLANLTEEQKEVLEAVKNGANVFFTGSAGTGKSFLLQHLINCLRPDVTCATASTGSAACLIGGTTLHSFAGIGDGEGTIERCIQLARRPVSIQNWRRCKHLIIDEISMVESSYFQKLERVARELRSFDKPFGGIQLIVCGDFLQLPPVSKSKDKFCFMSDAWQSCRFRTFYLQQVHRQNDPTFISILNSVRLGNLKEDMVEALKNTETQIIEKKGVLATRLCCHTKEAKMINDSNLEKLTGESKTYSAVDEPPNASKTLDDCTPVESSLTLKVGAQVMLLKNVSVSQGLVNGARGVIIKFEKGAPVVEFLCGATYTVKWEKWTTRTANGGMIHRKQLPLRLAWAFSIHKSQGLTLDCVEMALEKTFEAGQAYVALSRAKSLETMRVIGFNAKQVWADPDVIQFYRGILSEVGRNDHMKPRAVTKSKPGTKKLLNKFKNIPLVSIS</sequence>
<feature type="domain" description="DNA helicase Pif1-like 2B" evidence="16">
    <location>
        <begin position="438"/>
        <end position="476"/>
    </location>
</feature>
<comment type="function">
    <text evidence="13">DNA-dependent ATPase and 5'-3' DNA helicase required for the maintenance of both mitochondrial and nuclear genome stability.</text>
</comment>
<comment type="subcellular location">
    <subcellularLocation>
        <location evidence="13">Nucleus</location>
    </subcellularLocation>
    <subcellularLocation>
        <location evidence="13">Mitochondrion</location>
    </subcellularLocation>
</comment>
<evidence type="ECO:0000256" key="9">
    <source>
        <dbReference type="ARBA" id="ARBA00023204"/>
    </source>
</evidence>
<dbReference type="CDD" id="cd18037">
    <property type="entry name" value="DEXSc_Pif1_like"/>
    <property type="match status" value="1"/>
</dbReference>
<evidence type="ECO:0000256" key="10">
    <source>
        <dbReference type="ARBA" id="ARBA00023235"/>
    </source>
</evidence>
<keyword evidence="5 13" id="KW-0067">ATP-binding</keyword>
<dbReference type="GO" id="GO:0003677">
    <property type="term" value="F:DNA binding"/>
    <property type="evidence" value="ECO:0007669"/>
    <property type="project" value="UniProtKB-KW"/>
</dbReference>
<evidence type="ECO:0000259" key="17">
    <source>
        <dbReference type="Pfam" id="PF25344"/>
    </source>
</evidence>
<comment type="caution">
    <text evidence="13">Lacks conserved residue(s) required for the propagation of feature annotation.</text>
</comment>
<dbReference type="GO" id="GO:0000723">
    <property type="term" value="P:telomere maintenance"/>
    <property type="evidence" value="ECO:0007669"/>
    <property type="project" value="InterPro"/>
</dbReference>
<evidence type="ECO:0000313" key="18">
    <source>
        <dbReference type="EMBL" id="JAG27052.1"/>
    </source>
</evidence>
<reference evidence="18" key="2">
    <citation type="submission" date="2014-07" db="EMBL/GenBank/DDBJ databases">
        <authorList>
            <person name="Hull J."/>
        </authorList>
    </citation>
    <scope>NUCLEOTIDE SEQUENCE</scope>
</reference>
<dbReference type="InterPro" id="IPR049163">
    <property type="entry name" value="Pif1-like_2B_dom"/>
</dbReference>
<accession>A0A0A9Y1W4</accession>
<feature type="binding site" evidence="13">
    <location>
        <begin position="202"/>
        <end position="209"/>
    </location>
    <ligand>
        <name>ATP</name>
        <dbReference type="ChEBI" id="CHEBI:30616"/>
    </ligand>
</feature>
<dbReference type="GO" id="GO:0006310">
    <property type="term" value="P:DNA recombination"/>
    <property type="evidence" value="ECO:0007669"/>
    <property type="project" value="UniProtKB-UniRule"/>
</dbReference>
<dbReference type="GO" id="GO:0043139">
    <property type="term" value="F:5'-3' DNA helicase activity"/>
    <property type="evidence" value="ECO:0007669"/>
    <property type="project" value="UniProtKB-UniRule"/>
</dbReference>
<reference evidence="20" key="3">
    <citation type="journal article" date="2016" name="Gigascience">
        <title>De novo construction of an expanded transcriptome assembly for the western tarnished plant bug, Lygus hesperus.</title>
        <authorList>
            <person name="Tassone E.E."/>
            <person name="Geib S.M."/>
            <person name="Hall B."/>
            <person name="Fabrick J.A."/>
            <person name="Brent C.S."/>
            <person name="Hull J.J."/>
        </authorList>
    </citation>
    <scope>NUCLEOTIDE SEQUENCE</scope>
</reference>
<keyword evidence="1 13" id="KW-0547">Nucleotide-binding</keyword>
<dbReference type="HAMAP" id="MF_03176">
    <property type="entry name" value="PIF1"/>
    <property type="match status" value="1"/>
</dbReference>
<evidence type="ECO:0000256" key="3">
    <source>
        <dbReference type="ARBA" id="ARBA00022801"/>
    </source>
</evidence>
<feature type="domain" description="PIF1/LRR1 pleckstrin homology" evidence="17">
    <location>
        <begin position="9"/>
        <end position="114"/>
    </location>
</feature>
<evidence type="ECO:0000256" key="6">
    <source>
        <dbReference type="ARBA" id="ARBA00023125"/>
    </source>
</evidence>
<evidence type="ECO:0000256" key="7">
    <source>
        <dbReference type="ARBA" id="ARBA00023128"/>
    </source>
</evidence>
<proteinExistence type="inferred from homology"/>
<dbReference type="PANTHER" id="PTHR47642">
    <property type="entry name" value="ATP-DEPENDENT DNA HELICASE"/>
    <property type="match status" value="1"/>
</dbReference>
<organism evidence="18">
    <name type="scientific">Lygus hesperus</name>
    <name type="common">Western plant bug</name>
    <dbReference type="NCBI Taxonomy" id="30085"/>
    <lineage>
        <taxon>Eukaryota</taxon>
        <taxon>Metazoa</taxon>
        <taxon>Ecdysozoa</taxon>
        <taxon>Arthropoda</taxon>
        <taxon>Hexapoda</taxon>
        <taxon>Insecta</taxon>
        <taxon>Pterygota</taxon>
        <taxon>Neoptera</taxon>
        <taxon>Paraneoptera</taxon>
        <taxon>Hemiptera</taxon>
        <taxon>Heteroptera</taxon>
        <taxon>Panheteroptera</taxon>
        <taxon>Cimicomorpha</taxon>
        <taxon>Miridae</taxon>
        <taxon>Mirini</taxon>
        <taxon>Lygus</taxon>
    </lineage>
</organism>
<keyword evidence="8 13" id="KW-0233">DNA recombination</keyword>
<dbReference type="GO" id="GO:0005524">
    <property type="term" value="F:ATP binding"/>
    <property type="evidence" value="ECO:0007669"/>
    <property type="project" value="UniProtKB-UniRule"/>
</dbReference>
<feature type="domain" description="DNA helicase Pif1-like DEAD-box helicase" evidence="15">
    <location>
        <begin position="181"/>
        <end position="373"/>
    </location>
</feature>
<protein>
    <recommendedName>
        <fullName evidence="13">ATP-dependent DNA helicase PIF1</fullName>
        <ecNumber evidence="13">5.6.2.3</ecNumber>
    </recommendedName>
    <alternativeName>
        <fullName evidence="13">DNA 5'-3' helicase PIF1</fullName>
    </alternativeName>
    <alternativeName>
        <fullName evidence="13">DNA repair and recombination helicase PIF1</fullName>
    </alternativeName>
</protein>
<dbReference type="SUPFAM" id="SSF52540">
    <property type="entry name" value="P-loop containing nucleoside triphosphate hydrolases"/>
    <property type="match status" value="2"/>
</dbReference>
<comment type="cofactor">
    <cofactor evidence="13">
        <name>Mg(2+)</name>
        <dbReference type="ChEBI" id="CHEBI:18420"/>
    </cofactor>
</comment>
<evidence type="ECO:0000256" key="14">
    <source>
        <dbReference type="SAM" id="MobiDB-lite"/>
    </source>
</evidence>
<evidence type="ECO:0000256" key="8">
    <source>
        <dbReference type="ARBA" id="ARBA00023172"/>
    </source>
</evidence>
<gene>
    <name evidence="18" type="primary">pif1_2</name>
    <name evidence="13" type="synonym">PIF1</name>
    <name evidence="19" type="synonym">pif1_1</name>
    <name evidence="18" type="ORF">CM83_69622</name>
    <name evidence="19" type="ORF">CM83_69623</name>
    <name evidence="20" type="ORF">g.83819</name>
</gene>
<dbReference type="Pfam" id="PF25344">
    <property type="entry name" value="PH_LRR1"/>
    <property type="match status" value="1"/>
</dbReference>
<dbReference type="InterPro" id="IPR010285">
    <property type="entry name" value="DNA_helicase_pif1-like_DEAD"/>
</dbReference>
<comment type="similarity">
    <text evidence="13">Belongs to the helicase family. PIF1 subfamily.</text>
</comment>
<reference evidence="18" key="1">
    <citation type="journal article" date="2014" name="PLoS ONE">
        <title>Transcriptome-Based Identification of ABC Transporters in the Western Tarnished Plant Bug Lygus hesperus.</title>
        <authorList>
            <person name="Hull J.J."/>
            <person name="Chaney K."/>
            <person name="Geib S.M."/>
            <person name="Fabrick J.A."/>
            <person name="Brent C.S."/>
            <person name="Walsh D."/>
            <person name="Lavine L.C."/>
        </authorList>
    </citation>
    <scope>NUCLEOTIDE SEQUENCE</scope>
</reference>
<comment type="catalytic activity">
    <reaction evidence="13">
        <text>ATP + H2O = ADP + phosphate + H(+)</text>
        <dbReference type="Rhea" id="RHEA:13065"/>
        <dbReference type="ChEBI" id="CHEBI:15377"/>
        <dbReference type="ChEBI" id="CHEBI:15378"/>
        <dbReference type="ChEBI" id="CHEBI:30616"/>
        <dbReference type="ChEBI" id="CHEBI:43474"/>
        <dbReference type="ChEBI" id="CHEBI:456216"/>
        <dbReference type="EC" id="5.6.2.3"/>
    </reaction>
</comment>
<dbReference type="AlphaFoldDB" id="A0A0A9Y1W4"/>